<organism evidence="5 6">
    <name type="scientific">Christiangramia lutea</name>
    <dbReference type="NCBI Taxonomy" id="1607951"/>
    <lineage>
        <taxon>Bacteria</taxon>
        <taxon>Pseudomonadati</taxon>
        <taxon>Bacteroidota</taxon>
        <taxon>Flavobacteriia</taxon>
        <taxon>Flavobacteriales</taxon>
        <taxon>Flavobacteriaceae</taxon>
        <taxon>Christiangramia</taxon>
    </lineage>
</organism>
<proteinExistence type="inferred from homology"/>
<dbReference type="InterPro" id="IPR001173">
    <property type="entry name" value="Glyco_trans_2-like"/>
</dbReference>
<dbReference type="Gene3D" id="3.90.550.10">
    <property type="entry name" value="Spore Coat Polysaccharide Biosynthesis Protein SpsA, Chain A"/>
    <property type="match status" value="1"/>
</dbReference>
<evidence type="ECO:0000256" key="2">
    <source>
        <dbReference type="ARBA" id="ARBA00022676"/>
    </source>
</evidence>
<dbReference type="EC" id="2.4.-.-" evidence="5"/>
<evidence type="ECO:0000256" key="1">
    <source>
        <dbReference type="ARBA" id="ARBA00006739"/>
    </source>
</evidence>
<keyword evidence="6" id="KW-1185">Reference proteome</keyword>
<dbReference type="RefSeq" id="WP_240712883.1">
    <property type="nucleotide sequence ID" value="NZ_JAKVTV010000001.1"/>
</dbReference>
<evidence type="ECO:0000313" key="5">
    <source>
        <dbReference type="EMBL" id="MCH4822762.1"/>
    </source>
</evidence>
<dbReference type="EMBL" id="JAKVTV010000001">
    <property type="protein sequence ID" value="MCH4822762.1"/>
    <property type="molecule type" value="Genomic_DNA"/>
</dbReference>
<dbReference type="SUPFAM" id="SSF53448">
    <property type="entry name" value="Nucleotide-diphospho-sugar transferases"/>
    <property type="match status" value="1"/>
</dbReference>
<feature type="domain" description="Glycosyltransferase 2-like" evidence="4">
    <location>
        <begin position="5"/>
        <end position="171"/>
    </location>
</feature>
<evidence type="ECO:0000313" key="6">
    <source>
        <dbReference type="Proteomes" id="UP001139226"/>
    </source>
</evidence>
<name>A0A9X2AAP9_9FLAO</name>
<keyword evidence="3 5" id="KW-0808">Transferase</keyword>
<dbReference type="AlphaFoldDB" id="A0A9X2AAP9"/>
<keyword evidence="2 5" id="KW-0328">Glycosyltransferase</keyword>
<dbReference type="InterPro" id="IPR029044">
    <property type="entry name" value="Nucleotide-diphossugar_trans"/>
</dbReference>
<dbReference type="Proteomes" id="UP001139226">
    <property type="component" value="Unassembled WGS sequence"/>
</dbReference>
<reference evidence="5" key="1">
    <citation type="submission" date="2022-03" db="EMBL/GenBank/DDBJ databases">
        <title>Gramella crocea sp. nov., isolated from activated sludge of a seafood processing plant.</title>
        <authorList>
            <person name="Zhang X."/>
        </authorList>
    </citation>
    <scope>NUCLEOTIDE SEQUENCE</scope>
    <source>
        <strain evidence="5">YJ019</strain>
    </source>
</reference>
<evidence type="ECO:0000256" key="3">
    <source>
        <dbReference type="ARBA" id="ARBA00022679"/>
    </source>
</evidence>
<dbReference type="GO" id="GO:0016757">
    <property type="term" value="F:glycosyltransferase activity"/>
    <property type="evidence" value="ECO:0007669"/>
    <property type="project" value="UniProtKB-KW"/>
</dbReference>
<dbReference type="PANTHER" id="PTHR43179:SF12">
    <property type="entry name" value="GALACTOFURANOSYLTRANSFERASE GLFT2"/>
    <property type="match status" value="1"/>
</dbReference>
<dbReference type="Pfam" id="PF00535">
    <property type="entry name" value="Glycos_transf_2"/>
    <property type="match status" value="1"/>
</dbReference>
<gene>
    <name evidence="5" type="ORF">ML462_06220</name>
</gene>
<accession>A0A9X2AAP9</accession>
<dbReference type="PANTHER" id="PTHR43179">
    <property type="entry name" value="RHAMNOSYLTRANSFERASE WBBL"/>
    <property type="match status" value="1"/>
</dbReference>
<protein>
    <submittedName>
        <fullName evidence="5">Glycosyltransferase</fullName>
        <ecNumber evidence="5">2.4.-.-</ecNumber>
    </submittedName>
</protein>
<comment type="caution">
    <text evidence="5">The sequence shown here is derived from an EMBL/GenBank/DDBJ whole genome shotgun (WGS) entry which is preliminary data.</text>
</comment>
<evidence type="ECO:0000259" key="4">
    <source>
        <dbReference type="Pfam" id="PF00535"/>
    </source>
</evidence>
<comment type="similarity">
    <text evidence="1">Belongs to the glycosyltransferase 2 family.</text>
</comment>
<sequence>MELGILVTNYNTWELTSTCIRNCVKYADSAIDQFVVVDDNSTEKFENHFDEIELIQNKRNLGLIRSLNKGLNQIETDLILILDSDAWPLENYITQIKKFFSENPEVGIATFQTENAKGKPSQSFEAEPGALSLILGQQLYRIYIKYFMKNPDEINVFTCAMVIRRKVLDEIGLFDENFDWLELDHDICMRASRKGWKIQVMPLRAFHKGSGTPQQVGKRVVRFYKNRWYLLRKFRKVKLENLTAILISFRLSIELLLIWSIGPLYYKDRSTVQDKAYSRRKMISYFLSDEWKNKELESSFL</sequence>